<evidence type="ECO:0000256" key="5">
    <source>
        <dbReference type="ARBA" id="ARBA00022801"/>
    </source>
</evidence>
<sequence>MRMRKTSRLTALLLVFALIAGMFSPAAARVANAEGGSSLEKAAPLEKDQTVDGTFDQPEQTQWYKITPNQQDIQKDSHMQISLTSDANLNISVYPSIERAGNDETFSMYRSFTTPETPDKPAKLNVPYAWQGPYYIKVEYLGEDTPDDPPAAAEAKQVNYKIGYKGLKLPSSVESAGEEECPVEMSAGQQESGKALLTQLRQLRDGLLSKTEEGKSLSSLYYKTAPFLVGKMVFSQDLREDVYSNLVALKPLFDELAANGAQSTYVLTKKDGSSIKGLYDIVMNAAPDSYKGDIERIGEQVGVSSLAGEKLSDVIGKAGLVPQGQNEKDMSSKLIVKMKDGYTSKSLNSKLQTYGIQSAAKSAFQSEDKVLGNMYVVNAAGGNASGKYSTTSKSTAASVKAAAAKLAKLPGVEFVEPVQHYHSMSNDVQYNDQWSLKNTGANEGVKGADISYEPMKKLAGQSNLNSTLIAVVDTGVDYTLADLKDKVREDLGKNFVTSGAAPLDDMGHGTHVSGIISAAADNGYSMAGINQKAQILPVKVLDASGSGDTEQIAKGIKYAADKGAKVINLSLGGGYSRVLEYALKYAADKGATIVAATGNDGDSMVSYPGSSKYAIGVGATNDMDVVSDYSNYGEGLDLVAPGSNIPSLVPNGNVTYMSGTSMATPHVAAVAGLLLSENPRLKAKEVERILTQSADEIGFGEVDKPSGGYYDEPDAGPKPVPGYDEASGWGRLDAFSALSAVKLNAKVNSVLDNMDKVSGIAAKGSKVTVMNGKKVLGKTTVPALGTFAVKIPVQKAGQVLHVAISNASGSEKAALKAVVGKAPAPDMPKVDKVTTKSTAVTGKSVANGTIKVKDKSKKVISSAKVSAKGTFKASIKKQKKGAVLYVTVTDAAKRESKAVKVTVK</sequence>
<dbReference type="EMBL" id="JAUHLN010000001">
    <property type="protein sequence ID" value="MDN4071691.1"/>
    <property type="molecule type" value="Genomic_DNA"/>
</dbReference>
<evidence type="ECO:0000313" key="11">
    <source>
        <dbReference type="EMBL" id="MDN4071691.1"/>
    </source>
</evidence>
<dbReference type="InterPro" id="IPR013783">
    <property type="entry name" value="Ig-like_fold"/>
</dbReference>
<comment type="caution">
    <text evidence="11">The sequence shown here is derived from an EMBL/GenBank/DDBJ whole genome shotgun (WGS) entry which is preliminary data.</text>
</comment>
<evidence type="ECO:0000256" key="4">
    <source>
        <dbReference type="ARBA" id="ARBA00022670"/>
    </source>
</evidence>
<dbReference type="InterPro" id="IPR022398">
    <property type="entry name" value="Peptidase_S8_His-AS"/>
</dbReference>
<dbReference type="Proteomes" id="UP001168694">
    <property type="component" value="Unassembled WGS sequence"/>
</dbReference>
<protein>
    <submittedName>
        <fullName evidence="11">S8 family serine peptidase</fullName>
    </submittedName>
</protein>
<dbReference type="Gene3D" id="2.60.40.3110">
    <property type="match status" value="1"/>
</dbReference>
<dbReference type="Pfam" id="PF00082">
    <property type="entry name" value="Peptidase_S8"/>
    <property type="match status" value="1"/>
</dbReference>
<dbReference type="InterPro" id="IPR050131">
    <property type="entry name" value="Peptidase_S8_subtilisin-like"/>
</dbReference>
<feature type="domain" description="Bacterial Ig" evidence="10">
    <location>
        <begin position="824"/>
        <end position="904"/>
    </location>
</feature>
<evidence type="ECO:0000256" key="6">
    <source>
        <dbReference type="ARBA" id="ARBA00022825"/>
    </source>
</evidence>
<evidence type="ECO:0000259" key="9">
    <source>
        <dbReference type="Pfam" id="PF00082"/>
    </source>
</evidence>
<dbReference type="InterPro" id="IPR000209">
    <property type="entry name" value="Peptidase_S8/S53_dom"/>
</dbReference>
<dbReference type="Gene3D" id="2.60.120.380">
    <property type="match status" value="1"/>
</dbReference>
<keyword evidence="6 7" id="KW-0720">Serine protease</keyword>
<feature type="active site" description="Charge relay system" evidence="7">
    <location>
        <position position="661"/>
    </location>
</feature>
<dbReference type="RefSeq" id="WP_290397855.1">
    <property type="nucleotide sequence ID" value="NZ_JAUHLN010000001.1"/>
</dbReference>
<dbReference type="PRINTS" id="PR00723">
    <property type="entry name" value="SUBTILISIN"/>
</dbReference>
<dbReference type="InterPro" id="IPR041498">
    <property type="entry name" value="Big_6"/>
</dbReference>
<keyword evidence="12" id="KW-1185">Reference proteome</keyword>
<keyword evidence="5 7" id="KW-0378">Hydrolase</keyword>
<proteinExistence type="inferred from homology"/>
<feature type="active site" description="Charge relay system" evidence="7">
    <location>
        <position position="508"/>
    </location>
</feature>
<feature type="chain" id="PRO_5045998463" evidence="8">
    <location>
        <begin position="29"/>
        <end position="904"/>
    </location>
</feature>
<evidence type="ECO:0000313" key="12">
    <source>
        <dbReference type="Proteomes" id="UP001168694"/>
    </source>
</evidence>
<dbReference type="InterPro" id="IPR036852">
    <property type="entry name" value="Peptidase_S8/S53_dom_sf"/>
</dbReference>
<feature type="domain" description="Bacterial Ig" evidence="10">
    <location>
        <begin position="747"/>
        <end position="817"/>
    </location>
</feature>
<dbReference type="PROSITE" id="PS00137">
    <property type="entry name" value="SUBTILASE_HIS"/>
    <property type="match status" value="1"/>
</dbReference>
<evidence type="ECO:0000256" key="1">
    <source>
        <dbReference type="ARBA" id="ARBA00004613"/>
    </source>
</evidence>
<keyword evidence="3" id="KW-0964">Secreted</keyword>
<feature type="domain" description="Peptidase S8/S53" evidence="9">
    <location>
        <begin position="467"/>
        <end position="707"/>
    </location>
</feature>
<keyword evidence="4 7" id="KW-0645">Protease</keyword>
<keyword evidence="8" id="KW-0732">Signal</keyword>
<evidence type="ECO:0000259" key="10">
    <source>
        <dbReference type="Pfam" id="PF17936"/>
    </source>
</evidence>
<reference evidence="11" key="1">
    <citation type="submission" date="2023-06" db="EMBL/GenBank/DDBJ databases">
        <title>Draft Genome Sequences of Representative Paenibacillus Polymyxa, Bacillus cereus, Fictibacillus sp., and Brevibacillus agri Strains Isolated from Amazonian Dark Earth.</title>
        <authorList>
            <person name="Pellegrinetti T.A."/>
            <person name="Cunha I.C.M."/>
            <person name="Chaves M.G."/>
            <person name="Freitas A.S."/>
            <person name="Silva A.V.R."/>
            <person name="Tsai S.M."/>
            <person name="Mendes L.W."/>
        </authorList>
    </citation>
    <scope>NUCLEOTIDE SEQUENCE</scope>
    <source>
        <strain evidence="11">CENA-BCM004</strain>
    </source>
</reference>
<evidence type="ECO:0000256" key="8">
    <source>
        <dbReference type="SAM" id="SignalP"/>
    </source>
</evidence>
<dbReference type="PANTHER" id="PTHR43806">
    <property type="entry name" value="PEPTIDASE S8"/>
    <property type="match status" value="1"/>
</dbReference>
<organism evidence="11 12">
    <name type="scientific">Fictibacillus terranigra</name>
    <dbReference type="NCBI Taxonomy" id="3058424"/>
    <lineage>
        <taxon>Bacteria</taxon>
        <taxon>Bacillati</taxon>
        <taxon>Bacillota</taxon>
        <taxon>Bacilli</taxon>
        <taxon>Bacillales</taxon>
        <taxon>Fictibacillaceae</taxon>
        <taxon>Fictibacillus</taxon>
    </lineage>
</organism>
<feature type="active site" description="Charge relay system" evidence="7">
    <location>
        <position position="473"/>
    </location>
</feature>
<evidence type="ECO:0000256" key="2">
    <source>
        <dbReference type="ARBA" id="ARBA00011073"/>
    </source>
</evidence>
<evidence type="ECO:0000256" key="3">
    <source>
        <dbReference type="ARBA" id="ARBA00022525"/>
    </source>
</evidence>
<name>A0ABT8E1B8_9BACL</name>
<dbReference type="CDD" id="cd07484">
    <property type="entry name" value="Peptidases_S8_Thermitase_like"/>
    <property type="match status" value="1"/>
</dbReference>
<gene>
    <name evidence="11" type="ORF">QYF49_01420</name>
</gene>
<dbReference type="SUPFAM" id="SSF52743">
    <property type="entry name" value="Subtilisin-like"/>
    <property type="match status" value="1"/>
</dbReference>
<dbReference type="InterPro" id="IPR034084">
    <property type="entry name" value="Thermitase-like_dom"/>
</dbReference>
<evidence type="ECO:0000256" key="7">
    <source>
        <dbReference type="PROSITE-ProRule" id="PRU01240"/>
    </source>
</evidence>
<comment type="subcellular location">
    <subcellularLocation>
        <location evidence="1">Secreted</location>
    </subcellularLocation>
</comment>
<dbReference type="Pfam" id="PF17936">
    <property type="entry name" value="Big_6"/>
    <property type="match status" value="2"/>
</dbReference>
<dbReference type="Gene3D" id="3.40.50.200">
    <property type="entry name" value="Peptidase S8/S53 domain"/>
    <property type="match status" value="1"/>
</dbReference>
<accession>A0ABT8E1B8</accession>
<dbReference type="PANTHER" id="PTHR43806:SF11">
    <property type="entry name" value="CEREVISIN-RELATED"/>
    <property type="match status" value="1"/>
</dbReference>
<dbReference type="InterPro" id="IPR023828">
    <property type="entry name" value="Peptidase_S8_Ser-AS"/>
</dbReference>
<dbReference type="PROSITE" id="PS00138">
    <property type="entry name" value="SUBTILASE_SER"/>
    <property type="match status" value="1"/>
</dbReference>
<dbReference type="Gene3D" id="2.60.40.10">
    <property type="entry name" value="Immunoglobulins"/>
    <property type="match status" value="1"/>
</dbReference>
<comment type="similarity">
    <text evidence="2 7">Belongs to the peptidase S8 family.</text>
</comment>
<feature type="signal peptide" evidence="8">
    <location>
        <begin position="1"/>
        <end position="28"/>
    </location>
</feature>
<dbReference type="PROSITE" id="PS51892">
    <property type="entry name" value="SUBTILASE"/>
    <property type="match status" value="1"/>
</dbReference>
<dbReference type="InterPro" id="IPR015500">
    <property type="entry name" value="Peptidase_S8_subtilisin-rel"/>
</dbReference>